<protein>
    <recommendedName>
        <fullName evidence="2">Nudix hydrolase domain-containing protein</fullName>
    </recommendedName>
</protein>
<proteinExistence type="predicted"/>
<dbReference type="PROSITE" id="PS51462">
    <property type="entry name" value="NUDIX"/>
    <property type="match status" value="1"/>
</dbReference>
<sequence length="261" mass="31538">MSKNYKKKVSYGILLYYFDDNLKQNKFLLVRRKDSIEYVQIIRGNYNLTCEKDIKNMFSRITKTEFNNLKTLTFKQLWEKLWMKSLEDDTFRIEFKKNYEKSLNKFQQLKNTTIYKTICKNFKFKYDESEWGIPKGRKNSDETDIDCAIREFSEETNINDNYYIILNSNQFIEEYIGSDNKTYKHIYYLAKSKTKNIDLKLDLNNRSQVTEISSIDFFTYSECLKKIRDYSKEKLKIIEDANNYILNSNLNNFKPYNINLN</sequence>
<evidence type="ECO:0000313" key="3">
    <source>
        <dbReference type="EMBL" id="QHT97413.1"/>
    </source>
</evidence>
<dbReference type="InterPro" id="IPR000086">
    <property type="entry name" value="NUDIX_hydrolase_dom"/>
</dbReference>
<dbReference type="GO" id="GO:0000932">
    <property type="term" value="C:P-body"/>
    <property type="evidence" value="ECO:0007669"/>
    <property type="project" value="TreeGrafter"/>
</dbReference>
<accession>A0A6C0J183</accession>
<name>A0A6C0J183_9ZZZZ</name>
<dbReference type="Pfam" id="PF00293">
    <property type="entry name" value="NUDIX"/>
    <property type="match status" value="1"/>
</dbReference>
<dbReference type="PANTHER" id="PTHR23114">
    <property type="entry name" value="M7GPPPN-MRNA HYDROLASE"/>
    <property type="match status" value="1"/>
</dbReference>
<feature type="domain" description="Nudix hydrolase" evidence="2">
    <location>
        <begin position="6"/>
        <end position="243"/>
    </location>
</feature>
<dbReference type="PROSITE" id="PS00893">
    <property type="entry name" value="NUDIX_BOX"/>
    <property type="match status" value="1"/>
</dbReference>
<organism evidence="3">
    <name type="scientific">viral metagenome</name>
    <dbReference type="NCBI Taxonomy" id="1070528"/>
    <lineage>
        <taxon>unclassified sequences</taxon>
        <taxon>metagenomes</taxon>
        <taxon>organismal metagenomes</taxon>
    </lineage>
</organism>
<dbReference type="InterPro" id="IPR020084">
    <property type="entry name" value="NUDIX_hydrolase_CS"/>
</dbReference>
<dbReference type="AlphaFoldDB" id="A0A6C0J183"/>
<dbReference type="Gene3D" id="3.90.79.10">
    <property type="entry name" value="Nucleoside Triphosphate Pyrophosphohydrolase"/>
    <property type="match status" value="1"/>
</dbReference>
<dbReference type="PANTHER" id="PTHR23114:SF17">
    <property type="entry name" value="M7GPPPN-MRNA HYDROLASE"/>
    <property type="match status" value="1"/>
</dbReference>
<dbReference type="EMBL" id="MN740276">
    <property type="protein sequence ID" value="QHT97413.1"/>
    <property type="molecule type" value="Genomic_DNA"/>
</dbReference>
<dbReference type="SUPFAM" id="SSF55811">
    <property type="entry name" value="Nudix"/>
    <property type="match status" value="1"/>
</dbReference>
<dbReference type="GO" id="GO:0000290">
    <property type="term" value="P:deadenylation-dependent decapping of nuclear-transcribed mRNA"/>
    <property type="evidence" value="ECO:0007669"/>
    <property type="project" value="TreeGrafter"/>
</dbReference>
<dbReference type="InterPro" id="IPR015797">
    <property type="entry name" value="NUDIX_hydrolase-like_dom_sf"/>
</dbReference>
<evidence type="ECO:0000256" key="1">
    <source>
        <dbReference type="ARBA" id="ARBA00022801"/>
    </source>
</evidence>
<keyword evidence="1" id="KW-0378">Hydrolase</keyword>
<reference evidence="3" key="1">
    <citation type="journal article" date="2020" name="Nature">
        <title>Giant virus diversity and host interactions through global metagenomics.</title>
        <authorList>
            <person name="Schulz F."/>
            <person name="Roux S."/>
            <person name="Paez-Espino D."/>
            <person name="Jungbluth S."/>
            <person name="Walsh D.A."/>
            <person name="Denef V.J."/>
            <person name="McMahon K.D."/>
            <person name="Konstantinidis K.T."/>
            <person name="Eloe-Fadrosh E.A."/>
            <person name="Kyrpides N.C."/>
            <person name="Woyke T."/>
        </authorList>
    </citation>
    <scope>NUCLEOTIDE SEQUENCE</scope>
    <source>
        <strain evidence="3">GVMAG-M-3300025138-11</strain>
    </source>
</reference>
<dbReference type="GO" id="GO:0016787">
    <property type="term" value="F:hydrolase activity"/>
    <property type="evidence" value="ECO:0007669"/>
    <property type="project" value="UniProtKB-KW"/>
</dbReference>
<evidence type="ECO:0000259" key="2">
    <source>
        <dbReference type="PROSITE" id="PS51462"/>
    </source>
</evidence>